<evidence type="ECO:0008006" key="3">
    <source>
        <dbReference type="Google" id="ProtNLM"/>
    </source>
</evidence>
<reference evidence="1" key="1">
    <citation type="submission" date="2020-10" db="EMBL/GenBank/DDBJ databases">
        <authorList>
            <person name="Han B."/>
            <person name="Lu T."/>
            <person name="Zhao Q."/>
            <person name="Huang X."/>
            <person name="Zhao Y."/>
        </authorList>
    </citation>
    <scope>NUCLEOTIDE SEQUENCE</scope>
</reference>
<evidence type="ECO:0000313" key="1">
    <source>
        <dbReference type="EMBL" id="CAD6334778.1"/>
    </source>
</evidence>
<sequence length="415" mass="46943">MDGVAKKLENLVYRLQILKHRIALLRCKPNRILEEIYKKPPDPDPAASTVLTNAVVNDALHEREESLATMPREWLELQFTKQISTSPCTQGVCLFVPWRPTRTKVSFQVLLSSPRIRENSRQYKLKASKMSEGKELAESSKCGEKAVLVVNMTGARETLRPRFLGVGLILSVLLVNSRQLMDHMKRVWKIRGELEASPIECETGRKFILEFNEEGDRRHAILSGSWQYKGDAFLVEGLATGNDGIVGGRSADEEKGTVQDSEQVLAAAKSIEDTSNVNKKKTWKRKERVDLNEQSNSNSLVPPPGYGTVRAYEEIQDEDMAFEPAAKRSTFQATCLDKSFELIRFFLGKELPNEVDGSMLWAVWSASGNRKVLFQVEGPEIHWLLKGASYRPERTFMESTLNFECSKEVSLDLCR</sequence>
<gene>
    <name evidence="1" type="ORF">NCGR_LOCUS58876</name>
</gene>
<dbReference type="AlphaFoldDB" id="A0A811S1C1"/>
<name>A0A811S1C1_9POAL</name>
<evidence type="ECO:0000313" key="2">
    <source>
        <dbReference type="Proteomes" id="UP000604825"/>
    </source>
</evidence>
<accession>A0A811S1C1</accession>
<organism evidence="1 2">
    <name type="scientific">Miscanthus lutarioriparius</name>
    <dbReference type="NCBI Taxonomy" id="422564"/>
    <lineage>
        <taxon>Eukaryota</taxon>
        <taxon>Viridiplantae</taxon>
        <taxon>Streptophyta</taxon>
        <taxon>Embryophyta</taxon>
        <taxon>Tracheophyta</taxon>
        <taxon>Spermatophyta</taxon>
        <taxon>Magnoliopsida</taxon>
        <taxon>Liliopsida</taxon>
        <taxon>Poales</taxon>
        <taxon>Poaceae</taxon>
        <taxon>PACMAD clade</taxon>
        <taxon>Panicoideae</taxon>
        <taxon>Andropogonodae</taxon>
        <taxon>Andropogoneae</taxon>
        <taxon>Saccharinae</taxon>
        <taxon>Miscanthus</taxon>
    </lineage>
</organism>
<dbReference type="Proteomes" id="UP000604825">
    <property type="component" value="Unassembled WGS sequence"/>
</dbReference>
<dbReference type="EMBL" id="CAJGYO010000017">
    <property type="protein sequence ID" value="CAD6334778.1"/>
    <property type="molecule type" value="Genomic_DNA"/>
</dbReference>
<proteinExistence type="predicted"/>
<protein>
    <recommendedName>
        <fullName evidence="3">DUF4283 domain-containing protein</fullName>
    </recommendedName>
</protein>
<comment type="caution">
    <text evidence="1">The sequence shown here is derived from an EMBL/GenBank/DDBJ whole genome shotgun (WGS) entry which is preliminary data.</text>
</comment>
<keyword evidence="2" id="KW-1185">Reference proteome</keyword>